<evidence type="ECO:0000256" key="19">
    <source>
        <dbReference type="ARBA" id="ARBA00031203"/>
    </source>
</evidence>
<reference evidence="26" key="1">
    <citation type="submission" date="2019-08" db="EMBL/GenBank/DDBJ databases">
        <title>The genome of the North American firefly Photinus pyralis.</title>
        <authorList>
            <consortium name="Photinus pyralis genome working group"/>
            <person name="Fallon T.R."/>
            <person name="Sander Lower S.E."/>
            <person name="Weng J.-K."/>
        </authorList>
    </citation>
    <scope>NUCLEOTIDE SEQUENCE</scope>
    <source>
        <strain evidence="26">TRF0915ILg1</strain>
        <tissue evidence="26">Whole body</tissue>
    </source>
</reference>
<evidence type="ECO:0000256" key="12">
    <source>
        <dbReference type="ARBA" id="ARBA00022989"/>
    </source>
</evidence>
<dbReference type="Gene3D" id="3.90.550.10">
    <property type="entry name" value="Spore Coat Polysaccharide Biosynthesis Protein SpsA, Chain A"/>
    <property type="match status" value="1"/>
</dbReference>
<comment type="caution">
    <text evidence="26">The sequence shown here is derived from an EMBL/GenBank/DDBJ whole genome shotgun (WGS) entry which is preliminary data.</text>
</comment>
<keyword evidence="9" id="KW-0812">Transmembrane</keyword>
<name>A0A8K0CM90_IGNLU</name>
<proteinExistence type="inferred from homology"/>
<dbReference type="GO" id="GO:0000139">
    <property type="term" value="C:Golgi membrane"/>
    <property type="evidence" value="ECO:0007669"/>
    <property type="project" value="UniProtKB-SubCell"/>
</dbReference>
<evidence type="ECO:0000313" key="27">
    <source>
        <dbReference type="Proteomes" id="UP000801492"/>
    </source>
</evidence>
<sequence length="252" mass="30086">VNTRLHYLRYLIRSLEQAQDIDKILLVFSHDFFDEIINRVVNSIKFCKFIQIFYPHSIQAYPNVFPGHDLKDCPRNSTIDEGIRMGCISALYSDRNENYRNPQLCQIKHHWWWKANRVFNLASLQSYKGLVLFLEEDNYVLKDFIHVLKLMEEIAKYPCRYCKFLAMANNWDTETFYKISMQTSKVAITDAFSNYGIAFNRSVWREIVQCKYSFCFYDDYNWDFSFRNVVLTCMKESHFLILDAGRVFHLGT</sequence>
<dbReference type="GO" id="GO:0005795">
    <property type="term" value="C:Golgi stack"/>
    <property type="evidence" value="ECO:0007669"/>
    <property type="project" value="InterPro"/>
</dbReference>
<evidence type="ECO:0000256" key="25">
    <source>
        <dbReference type="PIRSR" id="PIRSR607754-3"/>
    </source>
</evidence>
<dbReference type="Proteomes" id="UP000801492">
    <property type="component" value="Unassembled WGS sequence"/>
</dbReference>
<dbReference type="GO" id="GO:0046872">
    <property type="term" value="F:metal ion binding"/>
    <property type="evidence" value="ECO:0007669"/>
    <property type="project" value="UniProtKB-KW"/>
</dbReference>
<keyword evidence="15 25" id="KW-1015">Disulfide bond</keyword>
<evidence type="ECO:0000256" key="15">
    <source>
        <dbReference type="ARBA" id="ARBA00023157"/>
    </source>
</evidence>
<keyword evidence="17 24" id="KW-0464">Manganese</keyword>
<evidence type="ECO:0000256" key="22">
    <source>
        <dbReference type="ARBA" id="ARBA00093257"/>
    </source>
</evidence>
<evidence type="ECO:0000256" key="20">
    <source>
        <dbReference type="ARBA" id="ARBA00032552"/>
    </source>
</evidence>
<dbReference type="UniPathway" id="UPA00378"/>
<evidence type="ECO:0000256" key="2">
    <source>
        <dbReference type="ARBA" id="ARBA00004323"/>
    </source>
</evidence>
<evidence type="ECO:0000313" key="26">
    <source>
        <dbReference type="EMBL" id="KAF2889024.1"/>
    </source>
</evidence>
<keyword evidence="27" id="KW-1185">Reference proteome</keyword>
<evidence type="ECO:0000256" key="18">
    <source>
        <dbReference type="ARBA" id="ARBA00029663"/>
    </source>
</evidence>
<dbReference type="EMBL" id="VTPC01071580">
    <property type="protein sequence ID" value="KAF2889024.1"/>
    <property type="molecule type" value="Genomic_DNA"/>
</dbReference>
<keyword evidence="8" id="KW-0808">Transferase</keyword>
<feature type="binding site" evidence="23">
    <location>
        <position position="31"/>
    </location>
    <ligand>
        <name>substrate</name>
    </ligand>
</feature>
<protein>
    <recommendedName>
        <fullName evidence="6">Alpha-1,6-mannosyl-glycoprotein 2-beta-N-acetylglucosaminyltransferase</fullName>
        <ecNumber evidence="5">2.4.1.143</ecNumber>
    </recommendedName>
    <alternativeName>
        <fullName evidence="21">Beta-1,2-N-acetylglucosaminyltransferase II</fullName>
    </alternativeName>
    <alternativeName>
        <fullName evidence="20">GlcNAc-T II</fullName>
    </alternativeName>
    <alternativeName>
        <fullName evidence="19">Mannoside acetylglucosaminyltransferase 2</fullName>
    </alternativeName>
    <alternativeName>
        <fullName evidence="18">N-glycosyl-oligosaccharide-glycoprotein N-acetylglucosaminyltransferase II</fullName>
    </alternativeName>
</protein>
<feature type="disulfide bond" evidence="25">
    <location>
        <begin position="210"/>
        <end position="233"/>
    </location>
</feature>
<dbReference type="PANTHER" id="PTHR12871:SF0">
    <property type="entry name" value="ALPHA-1,6-MANNOSYL-GLYCOPROTEIN 2-BETA-N-ACETYLGLUCOSAMINYLTRANSFERASE"/>
    <property type="match status" value="1"/>
</dbReference>
<dbReference type="PANTHER" id="PTHR12871">
    <property type="entry name" value="BETA-1,2-N-ACETYLGLUCOSAMINYLTRANSFERASE II"/>
    <property type="match status" value="1"/>
</dbReference>
<dbReference type="InterPro" id="IPR029044">
    <property type="entry name" value="Nucleotide-diphossugar_trans"/>
</dbReference>
<keyword evidence="14" id="KW-0472">Membrane</keyword>
<evidence type="ECO:0000256" key="3">
    <source>
        <dbReference type="ARBA" id="ARBA00004922"/>
    </source>
</evidence>
<dbReference type="InterPro" id="IPR007754">
    <property type="entry name" value="GlcNAc_II"/>
</dbReference>
<dbReference type="GO" id="GO:0006487">
    <property type="term" value="P:protein N-linked glycosylation"/>
    <property type="evidence" value="ECO:0007669"/>
    <property type="project" value="TreeGrafter"/>
</dbReference>
<comment type="subcellular location">
    <subcellularLocation>
        <location evidence="2">Golgi apparatus membrane</location>
        <topology evidence="2">Single-pass type II membrane protein</topology>
    </subcellularLocation>
</comment>
<feature type="non-terminal residue" evidence="26">
    <location>
        <position position="252"/>
    </location>
</feature>
<feature type="binding site" evidence="24">
    <location>
        <position position="137"/>
    </location>
    <ligand>
        <name>Mn(2+)</name>
        <dbReference type="ChEBI" id="CHEBI:29035"/>
    </ligand>
</feature>
<feature type="disulfide bond" evidence="25">
    <location>
        <begin position="73"/>
        <end position="87"/>
    </location>
</feature>
<keyword evidence="10 24" id="KW-0479">Metal-binding</keyword>
<gene>
    <name evidence="26" type="ORF">ILUMI_17149</name>
</gene>
<evidence type="ECO:0000256" key="6">
    <source>
        <dbReference type="ARBA" id="ARBA00014817"/>
    </source>
</evidence>
<accession>A0A8K0CM90</accession>
<keyword evidence="7" id="KW-0328">Glycosyltransferase</keyword>
<comment type="catalytic activity">
    <reaction evidence="22">
        <text>an N(4)-{beta-D-GlcNAc-(1-&gt;2)-alpha-D-Man-(1-&gt;3)-[alpha-D-Man-(1-&gt;6)]-beta-D-Man-(1-&gt;4)-beta-D-GlcNAc-(1-&gt;4)-beta-D-GlcNAc}-L-asparaginyl-[protein] + UDP-N-acetyl-alpha-D-glucosamine = N(4)-{beta-D-GlcNAc-(1-&gt;2)-alpha-D-Man-(1-&gt;3)-[beta-D-GlcNAc-(1-&gt;2)-alpha-D-Man-(1-&gt;6)]-beta-D-Man-(1-&gt;4)-beta-D-GlcNAc-(1-&gt;4)-beta-D-GlcNAc}-L-asparaginyl-[protein] + UDP + H(+)</text>
        <dbReference type="Rhea" id="RHEA:12941"/>
        <dbReference type="Rhea" id="RHEA-COMP:13526"/>
        <dbReference type="Rhea" id="RHEA-COMP:14369"/>
        <dbReference type="ChEBI" id="CHEBI:15378"/>
        <dbReference type="ChEBI" id="CHEBI:57705"/>
        <dbReference type="ChEBI" id="CHEBI:58223"/>
        <dbReference type="ChEBI" id="CHEBI:60615"/>
        <dbReference type="ChEBI" id="CHEBI:60651"/>
        <dbReference type="EC" id="2.4.1.143"/>
    </reaction>
</comment>
<dbReference type="EC" id="2.4.1.143" evidence="5"/>
<dbReference type="AlphaFoldDB" id="A0A8K0CM90"/>
<feature type="binding site" evidence="24">
    <location>
        <position position="249"/>
    </location>
    <ligand>
        <name>Mn(2+)</name>
        <dbReference type="ChEBI" id="CHEBI:29035"/>
    </ligand>
</feature>
<evidence type="ECO:0000256" key="9">
    <source>
        <dbReference type="ARBA" id="ARBA00022692"/>
    </source>
</evidence>
<keyword evidence="13" id="KW-0333">Golgi apparatus</keyword>
<feature type="non-terminal residue" evidence="26">
    <location>
        <position position="1"/>
    </location>
</feature>
<evidence type="ECO:0000256" key="13">
    <source>
        <dbReference type="ARBA" id="ARBA00023034"/>
    </source>
</evidence>
<evidence type="ECO:0000256" key="21">
    <source>
        <dbReference type="ARBA" id="ARBA00032915"/>
    </source>
</evidence>
<evidence type="ECO:0000256" key="7">
    <source>
        <dbReference type="ARBA" id="ARBA00022676"/>
    </source>
</evidence>
<dbReference type="OrthoDB" id="6019616at2759"/>
<evidence type="ECO:0000256" key="17">
    <source>
        <dbReference type="ARBA" id="ARBA00023211"/>
    </source>
</evidence>
<feature type="disulfide bond" evidence="25">
    <location>
        <begin position="159"/>
        <end position="162"/>
    </location>
</feature>
<organism evidence="26 27">
    <name type="scientific">Ignelater luminosus</name>
    <name type="common">Cucubano</name>
    <name type="synonym">Pyrophorus luminosus</name>
    <dbReference type="NCBI Taxonomy" id="2038154"/>
    <lineage>
        <taxon>Eukaryota</taxon>
        <taxon>Metazoa</taxon>
        <taxon>Ecdysozoa</taxon>
        <taxon>Arthropoda</taxon>
        <taxon>Hexapoda</taxon>
        <taxon>Insecta</taxon>
        <taxon>Pterygota</taxon>
        <taxon>Neoptera</taxon>
        <taxon>Endopterygota</taxon>
        <taxon>Coleoptera</taxon>
        <taxon>Polyphaga</taxon>
        <taxon>Elateriformia</taxon>
        <taxon>Elateroidea</taxon>
        <taxon>Elateridae</taxon>
        <taxon>Agrypninae</taxon>
        <taxon>Pyrophorini</taxon>
        <taxon>Ignelater</taxon>
    </lineage>
</organism>
<comment type="cofactor">
    <cofactor evidence="1 24">
        <name>Mn(2+)</name>
        <dbReference type="ChEBI" id="CHEBI:29035"/>
    </cofactor>
</comment>
<comment type="similarity">
    <text evidence="4">Belongs to the glycosyltransferase 16 (GT16) protein family.</text>
</comment>
<keyword evidence="16" id="KW-0325">Glycoprotein</keyword>
<evidence type="ECO:0000256" key="4">
    <source>
        <dbReference type="ARBA" id="ARBA00011011"/>
    </source>
</evidence>
<evidence type="ECO:0000256" key="24">
    <source>
        <dbReference type="PIRSR" id="PIRSR607754-2"/>
    </source>
</evidence>
<evidence type="ECO:0000256" key="11">
    <source>
        <dbReference type="ARBA" id="ARBA00022968"/>
    </source>
</evidence>
<keyword evidence="11" id="KW-0735">Signal-anchor</keyword>
<comment type="pathway">
    <text evidence="3">Protein modification; protein glycosylation.</text>
</comment>
<evidence type="ECO:0000256" key="16">
    <source>
        <dbReference type="ARBA" id="ARBA00023180"/>
    </source>
</evidence>
<evidence type="ECO:0000256" key="10">
    <source>
        <dbReference type="ARBA" id="ARBA00022723"/>
    </source>
</evidence>
<evidence type="ECO:0000256" key="8">
    <source>
        <dbReference type="ARBA" id="ARBA00022679"/>
    </source>
</evidence>
<dbReference type="GO" id="GO:0009312">
    <property type="term" value="P:oligosaccharide biosynthetic process"/>
    <property type="evidence" value="ECO:0007669"/>
    <property type="project" value="InterPro"/>
</dbReference>
<dbReference type="GO" id="GO:0008455">
    <property type="term" value="F:alpha-1,6-mannosylglycoprotein 2-beta-N-acetylglucosaminyltransferase activity"/>
    <property type="evidence" value="ECO:0007669"/>
    <property type="project" value="UniProtKB-EC"/>
</dbReference>
<dbReference type="Pfam" id="PF05060">
    <property type="entry name" value="MGAT2"/>
    <property type="match status" value="1"/>
</dbReference>
<keyword evidence="12" id="KW-1133">Transmembrane helix</keyword>
<evidence type="ECO:0000256" key="5">
    <source>
        <dbReference type="ARBA" id="ARBA00012613"/>
    </source>
</evidence>
<feature type="binding site" evidence="23">
    <location>
        <begin position="106"/>
        <end position="110"/>
    </location>
    <ligand>
        <name>substrate</name>
    </ligand>
</feature>
<evidence type="ECO:0000256" key="23">
    <source>
        <dbReference type="PIRSR" id="PIRSR607754-1"/>
    </source>
</evidence>
<evidence type="ECO:0000256" key="14">
    <source>
        <dbReference type="ARBA" id="ARBA00023136"/>
    </source>
</evidence>
<evidence type="ECO:0000256" key="1">
    <source>
        <dbReference type="ARBA" id="ARBA00001936"/>
    </source>
</evidence>